<dbReference type="CTD" id="78777285"/>
<dbReference type="GeneID" id="78777285"/>
<comment type="caution">
    <text evidence="1">The sequence shown here is derived from an EMBL/GenBank/DDBJ whole genome shotgun (WGS) entry which is preliminary data.</text>
</comment>
<proteinExistence type="predicted"/>
<reference evidence="1 2" key="1">
    <citation type="submission" date="2019-12" db="EMBL/GenBank/DDBJ databases">
        <title>Chromosome-level assembly of the Caenorhabditis remanei genome.</title>
        <authorList>
            <person name="Teterina A.A."/>
            <person name="Willis J.H."/>
            <person name="Phillips P.C."/>
        </authorList>
    </citation>
    <scope>NUCLEOTIDE SEQUENCE [LARGE SCALE GENOMIC DNA]</scope>
    <source>
        <strain evidence="1 2">PX506</strain>
        <tissue evidence="1">Whole organism</tissue>
    </source>
</reference>
<evidence type="ECO:0000313" key="1">
    <source>
        <dbReference type="EMBL" id="KAF1755019.1"/>
    </source>
</evidence>
<dbReference type="AlphaFoldDB" id="A0A6A5GL62"/>
<sequence length="164" mass="19269">MAGSNRYLVGIFGGVGAGKKLLSETLTRHLRDPRIEIFHTFHKTPPPAHLDYRIYIDRPFDKLLEKYVLNLPVKSLIDKKVLEENLKEFRRFHMENVVLQKVLADFWFTGEAEDDKIHQLAMEIMRKRRNFDEEENVRIYLEANHGNGGKNHPDKLKARNSIIF</sequence>
<dbReference type="KEGG" id="crq:GCK72_021586"/>
<gene>
    <name evidence="1" type="ORF">GCK72_021586</name>
</gene>
<dbReference type="RefSeq" id="XP_053583286.1">
    <property type="nucleotide sequence ID" value="XM_053734373.1"/>
</dbReference>
<evidence type="ECO:0000313" key="2">
    <source>
        <dbReference type="Proteomes" id="UP000483820"/>
    </source>
</evidence>
<name>A0A6A5GL62_CAERE</name>
<organism evidence="1 2">
    <name type="scientific">Caenorhabditis remanei</name>
    <name type="common">Caenorhabditis vulgaris</name>
    <dbReference type="NCBI Taxonomy" id="31234"/>
    <lineage>
        <taxon>Eukaryota</taxon>
        <taxon>Metazoa</taxon>
        <taxon>Ecdysozoa</taxon>
        <taxon>Nematoda</taxon>
        <taxon>Chromadorea</taxon>
        <taxon>Rhabditida</taxon>
        <taxon>Rhabditina</taxon>
        <taxon>Rhabditomorpha</taxon>
        <taxon>Rhabditoidea</taxon>
        <taxon>Rhabditidae</taxon>
        <taxon>Peloderinae</taxon>
        <taxon>Caenorhabditis</taxon>
    </lineage>
</organism>
<accession>A0A6A5GL62</accession>
<dbReference type="EMBL" id="WUAV01000005">
    <property type="protein sequence ID" value="KAF1755019.1"/>
    <property type="molecule type" value="Genomic_DNA"/>
</dbReference>
<protein>
    <submittedName>
        <fullName evidence="1">Uncharacterized protein</fullName>
    </submittedName>
</protein>
<dbReference type="Proteomes" id="UP000483820">
    <property type="component" value="Chromosome V"/>
</dbReference>